<dbReference type="GO" id="GO:0055085">
    <property type="term" value="P:transmembrane transport"/>
    <property type="evidence" value="ECO:0007669"/>
    <property type="project" value="InterPro"/>
</dbReference>
<accession>A0A4R1SB08</accession>
<evidence type="ECO:0000256" key="5">
    <source>
        <dbReference type="ARBA" id="ARBA00022989"/>
    </source>
</evidence>
<name>A0A4R1SB08_HYDET</name>
<dbReference type="EMBL" id="SLUN01000001">
    <property type="protein sequence ID" value="TCL76726.1"/>
    <property type="molecule type" value="Genomic_DNA"/>
</dbReference>
<evidence type="ECO:0000256" key="4">
    <source>
        <dbReference type="ARBA" id="ARBA00022692"/>
    </source>
</evidence>
<dbReference type="GO" id="GO:0005886">
    <property type="term" value="C:plasma membrane"/>
    <property type="evidence" value="ECO:0007669"/>
    <property type="project" value="UniProtKB-SubCell"/>
</dbReference>
<feature type="domain" description="ABC transmembrane type-1" evidence="8">
    <location>
        <begin position="89"/>
        <end position="303"/>
    </location>
</feature>
<feature type="transmembrane region" description="Helical" evidence="7">
    <location>
        <begin position="93"/>
        <end position="114"/>
    </location>
</feature>
<evidence type="ECO:0000256" key="7">
    <source>
        <dbReference type="RuleBase" id="RU363032"/>
    </source>
</evidence>
<dbReference type="CDD" id="cd06261">
    <property type="entry name" value="TM_PBP2"/>
    <property type="match status" value="1"/>
</dbReference>
<evidence type="ECO:0000313" key="10">
    <source>
        <dbReference type="Proteomes" id="UP000295008"/>
    </source>
</evidence>
<feature type="transmembrane region" description="Helical" evidence="7">
    <location>
        <begin position="126"/>
        <end position="149"/>
    </location>
</feature>
<dbReference type="PANTHER" id="PTHR43227">
    <property type="entry name" value="BLL4140 PROTEIN"/>
    <property type="match status" value="1"/>
</dbReference>
<dbReference type="Gene3D" id="1.10.3720.10">
    <property type="entry name" value="MetI-like"/>
    <property type="match status" value="1"/>
</dbReference>
<keyword evidence="2 7" id="KW-0813">Transport</keyword>
<dbReference type="OrthoDB" id="384651at2"/>
<protein>
    <submittedName>
        <fullName evidence="9">Putative aldouronate transport system permease protein</fullName>
    </submittedName>
</protein>
<evidence type="ECO:0000256" key="2">
    <source>
        <dbReference type="ARBA" id="ARBA00022448"/>
    </source>
</evidence>
<dbReference type="RefSeq" id="WP_132012134.1">
    <property type="nucleotide sequence ID" value="NZ_SLUN01000001.1"/>
</dbReference>
<evidence type="ECO:0000259" key="8">
    <source>
        <dbReference type="PROSITE" id="PS50928"/>
    </source>
</evidence>
<dbReference type="SUPFAM" id="SSF161098">
    <property type="entry name" value="MetI-like"/>
    <property type="match status" value="1"/>
</dbReference>
<evidence type="ECO:0000256" key="1">
    <source>
        <dbReference type="ARBA" id="ARBA00004651"/>
    </source>
</evidence>
<comment type="subcellular location">
    <subcellularLocation>
        <location evidence="1 7">Cell membrane</location>
        <topology evidence="1 7">Multi-pass membrane protein</topology>
    </subcellularLocation>
</comment>
<keyword evidence="6 7" id="KW-0472">Membrane</keyword>
<dbReference type="InterPro" id="IPR035906">
    <property type="entry name" value="MetI-like_sf"/>
</dbReference>
<keyword evidence="4 7" id="KW-0812">Transmembrane</keyword>
<proteinExistence type="inferred from homology"/>
<dbReference type="PANTHER" id="PTHR43227:SF11">
    <property type="entry name" value="BLL4140 PROTEIN"/>
    <property type="match status" value="1"/>
</dbReference>
<keyword evidence="5 7" id="KW-1133">Transmembrane helix</keyword>
<dbReference type="Proteomes" id="UP000295008">
    <property type="component" value="Unassembled WGS sequence"/>
</dbReference>
<comment type="caution">
    <text evidence="9">The sequence shown here is derived from an EMBL/GenBank/DDBJ whole genome shotgun (WGS) entry which is preliminary data.</text>
</comment>
<keyword evidence="10" id="KW-1185">Reference proteome</keyword>
<dbReference type="Pfam" id="PF00528">
    <property type="entry name" value="BPD_transp_1"/>
    <property type="match status" value="1"/>
</dbReference>
<dbReference type="PROSITE" id="PS50928">
    <property type="entry name" value="ABC_TM1"/>
    <property type="match status" value="1"/>
</dbReference>
<comment type="similarity">
    <text evidence="7">Belongs to the binding-protein-dependent transport system permease family.</text>
</comment>
<feature type="transmembrane region" description="Helical" evidence="7">
    <location>
        <begin position="282"/>
        <end position="301"/>
    </location>
</feature>
<keyword evidence="3" id="KW-1003">Cell membrane</keyword>
<evidence type="ECO:0000256" key="6">
    <source>
        <dbReference type="ARBA" id="ARBA00023136"/>
    </source>
</evidence>
<evidence type="ECO:0000313" key="9">
    <source>
        <dbReference type="EMBL" id="TCL76726.1"/>
    </source>
</evidence>
<feature type="transmembrane region" description="Helical" evidence="7">
    <location>
        <begin position="32"/>
        <end position="50"/>
    </location>
</feature>
<evidence type="ECO:0000256" key="3">
    <source>
        <dbReference type="ARBA" id="ARBA00022475"/>
    </source>
</evidence>
<dbReference type="InterPro" id="IPR000515">
    <property type="entry name" value="MetI-like"/>
</dbReference>
<dbReference type="AlphaFoldDB" id="A0A4R1SB08"/>
<reference evidence="9 10" key="1">
    <citation type="submission" date="2019-03" db="EMBL/GenBank/DDBJ databases">
        <title>Genomic Encyclopedia of Type Strains, Phase IV (KMG-IV): sequencing the most valuable type-strain genomes for metagenomic binning, comparative biology and taxonomic classification.</title>
        <authorList>
            <person name="Goeker M."/>
        </authorList>
    </citation>
    <scope>NUCLEOTIDE SEQUENCE [LARGE SCALE GENOMIC DNA]</scope>
    <source>
        <strain evidence="9 10">LX-B</strain>
    </source>
</reference>
<sequence>MMNNSAQAQKSLEFMTERTPSKLLIRLKQQRFLLLMLLPTLIWYIIFKYLPMIGSYLAFTDSGLSANISFVGLDNFRRLFQSPGFWTSFGNTLIISAYYLIFYFPVPVILSLLLNEFRSVRFKRALQFTIYIPHFFSWAVVGSLFVMLLSPGSGPVNEIIKIFGGKPIFFMVSPDWFRSILVSSHLWKDVGYGTVIYIATLATIDPELYDAALVDGAGYWGRLWHITLPCLRSTIAVVLLLQVSNILRVFEQILVMYNPAVYQVSEVLQTYSFTEGLLNGDIGFATAIGLFTSITSLLLVFGTNSLSKKVMHESIL</sequence>
<gene>
    <name evidence="9" type="ORF">EDC14_10016</name>
</gene>
<dbReference type="InterPro" id="IPR050809">
    <property type="entry name" value="UgpAE/MalFG_permease"/>
</dbReference>
<organism evidence="9 10">
    <name type="scientific">Hydrogenispora ethanolica</name>
    <dbReference type="NCBI Taxonomy" id="1082276"/>
    <lineage>
        <taxon>Bacteria</taxon>
        <taxon>Bacillati</taxon>
        <taxon>Bacillota</taxon>
        <taxon>Hydrogenispora</taxon>
    </lineage>
</organism>